<gene>
    <name evidence="3" type="ORF">ROA7023_03623</name>
</gene>
<protein>
    <submittedName>
        <fullName evidence="3">ACT domain protein</fullName>
    </submittedName>
</protein>
<dbReference type="Gene3D" id="3.30.2130.10">
    <property type="entry name" value="VC0802-like"/>
    <property type="match status" value="1"/>
</dbReference>
<evidence type="ECO:0000313" key="3">
    <source>
        <dbReference type="EMBL" id="SLN72583.1"/>
    </source>
</evidence>
<feature type="domain" description="DUF2241" evidence="1">
    <location>
        <begin position="10"/>
        <end position="64"/>
    </location>
</feature>
<dbReference type="InterPro" id="IPR045865">
    <property type="entry name" value="ACT-like_dom_sf"/>
</dbReference>
<evidence type="ECO:0000313" key="4">
    <source>
        <dbReference type="Proteomes" id="UP000193900"/>
    </source>
</evidence>
<name>A0A1Y5TTX2_9RHOB</name>
<dbReference type="OrthoDB" id="517867at2"/>
<keyword evidence="4" id="KW-1185">Reference proteome</keyword>
<dbReference type="RefSeq" id="WP_085880386.1">
    <property type="nucleotide sequence ID" value="NZ_FWFZ01000026.1"/>
</dbReference>
<dbReference type="InterPro" id="IPR027795">
    <property type="entry name" value="CASTOR_ACT_dom"/>
</dbReference>
<dbReference type="SUPFAM" id="SSF55021">
    <property type="entry name" value="ACT-like"/>
    <property type="match status" value="2"/>
</dbReference>
<dbReference type="PANTHER" id="PTHR39199">
    <property type="entry name" value="BLR5128 PROTEIN"/>
    <property type="match status" value="1"/>
</dbReference>
<evidence type="ECO:0000259" key="2">
    <source>
        <dbReference type="Pfam" id="PF13840"/>
    </source>
</evidence>
<dbReference type="Proteomes" id="UP000193900">
    <property type="component" value="Unassembled WGS sequence"/>
</dbReference>
<reference evidence="3 4" key="1">
    <citation type="submission" date="2017-03" db="EMBL/GenBank/DDBJ databases">
        <authorList>
            <person name="Afonso C.L."/>
            <person name="Miller P.J."/>
            <person name="Scott M.A."/>
            <person name="Spackman E."/>
            <person name="Goraichik I."/>
            <person name="Dimitrov K.M."/>
            <person name="Suarez D.L."/>
            <person name="Swayne D.E."/>
        </authorList>
    </citation>
    <scope>NUCLEOTIDE SEQUENCE [LARGE SCALE GENOMIC DNA]</scope>
    <source>
        <strain evidence="3 4">CECT 7023</strain>
    </source>
</reference>
<proteinExistence type="predicted"/>
<feature type="domain" description="CASTOR ACT" evidence="2">
    <location>
        <begin position="67"/>
        <end position="121"/>
    </location>
</feature>
<evidence type="ECO:0000259" key="1">
    <source>
        <dbReference type="Pfam" id="PF10000"/>
    </source>
</evidence>
<dbReference type="AlphaFoldDB" id="A0A1Y5TTX2"/>
<dbReference type="InterPro" id="IPR018717">
    <property type="entry name" value="DUF2241"/>
</dbReference>
<sequence>MTGPVHGRREMIAAMDPVLDPRPWAFTLMRGPAERDAALATFREDEGLSLIVPAELAPASALRMRRITLGVHSALEGVGLTAAVAGTLADAEIPCNVVAACHHDHLFVPEAMAARAMDLLRALQAETAGQA</sequence>
<dbReference type="EMBL" id="FWFZ01000026">
    <property type="protein sequence ID" value="SLN72583.1"/>
    <property type="molecule type" value="Genomic_DNA"/>
</dbReference>
<accession>A0A1Y5TTX2</accession>
<organism evidence="3 4">
    <name type="scientific">Roseisalinus antarcticus</name>
    <dbReference type="NCBI Taxonomy" id="254357"/>
    <lineage>
        <taxon>Bacteria</taxon>
        <taxon>Pseudomonadati</taxon>
        <taxon>Pseudomonadota</taxon>
        <taxon>Alphaproteobacteria</taxon>
        <taxon>Rhodobacterales</taxon>
        <taxon>Roseobacteraceae</taxon>
        <taxon>Roseisalinus</taxon>
    </lineage>
</organism>
<dbReference type="PANTHER" id="PTHR39199:SF1">
    <property type="entry name" value="BLR5128 PROTEIN"/>
    <property type="match status" value="1"/>
</dbReference>
<dbReference type="Pfam" id="PF13840">
    <property type="entry name" value="ACT_7"/>
    <property type="match status" value="1"/>
</dbReference>
<dbReference type="Pfam" id="PF10000">
    <property type="entry name" value="ACT_3"/>
    <property type="match status" value="1"/>
</dbReference>